<dbReference type="PANTHER" id="PTHR42659:SF9">
    <property type="entry name" value="XANTHINE DEHYDROGENASE FAD-BINDING SUBUNIT XDHB-RELATED"/>
    <property type="match status" value="1"/>
</dbReference>
<dbReference type="AlphaFoldDB" id="A0A7H4PKM8"/>
<evidence type="ECO:0000313" key="4">
    <source>
        <dbReference type="Proteomes" id="UP000254863"/>
    </source>
</evidence>
<feature type="domain" description="FAD-binding PCMH-type" evidence="2">
    <location>
        <begin position="115"/>
        <end position="272"/>
    </location>
</feature>
<keyword evidence="3" id="KW-0560">Oxidoreductase</keyword>
<dbReference type="Proteomes" id="UP000254863">
    <property type="component" value="Unassembled WGS sequence"/>
</dbReference>
<dbReference type="EMBL" id="UGMS01000003">
    <property type="protein sequence ID" value="STW78951.1"/>
    <property type="molecule type" value="Genomic_DNA"/>
</dbReference>
<organism evidence="3 4">
    <name type="scientific">Klebsiella michiganensis</name>
    <dbReference type="NCBI Taxonomy" id="1134687"/>
    <lineage>
        <taxon>Bacteria</taxon>
        <taxon>Pseudomonadati</taxon>
        <taxon>Pseudomonadota</taxon>
        <taxon>Gammaproteobacteria</taxon>
        <taxon>Enterobacterales</taxon>
        <taxon>Enterobacteriaceae</taxon>
        <taxon>Klebsiella/Raoultella group</taxon>
        <taxon>Klebsiella</taxon>
    </lineage>
</organism>
<keyword evidence="1" id="KW-0274">FAD</keyword>
<dbReference type="Gene3D" id="3.30.43.10">
    <property type="entry name" value="Uridine Diphospho-n-acetylenolpyruvylglucosamine Reductase, domain 2"/>
    <property type="match status" value="1"/>
</dbReference>
<dbReference type="Pfam" id="PF00941">
    <property type="entry name" value="FAD_binding_5"/>
    <property type="match status" value="1"/>
</dbReference>
<comment type="caution">
    <text evidence="3">The sequence shown here is derived from an EMBL/GenBank/DDBJ whole genome shotgun (WGS) entry which is preliminary data.</text>
</comment>
<proteinExistence type="predicted"/>
<protein>
    <submittedName>
        <fullName evidence="3">Xanthine dehydrogenase</fullName>
        <ecNumber evidence="3">1.17.1.5</ecNumber>
    </submittedName>
</protein>
<evidence type="ECO:0000256" key="1">
    <source>
        <dbReference type="ARBA" id="ARBA00022827"/>
    </source>
</evidence>
<dbReference type="GO" id="GO:0050138">
    <property type="term" value="F:nicotinate dehydrogenase activity"/>
    <property type="evidence" value="ECO:0007669"/>
    <property type="project" value="UniProtKB-EC"/>
</dbReference>
<dbReference type="Gene3D" id="3.30.465.10">
    <property type="match status" value="1"/>
</dbReference>
<dbReference type="PANTHER" id="PTHR42659">
    <property type="entry name" value="XANTHINE DEHYDROGENASE SUBUNIT C-RELATED"/>
    <property type="match status" value="1"/>
</dbReference>
<dbReference type="InterPro" id="IPR036318">
    <property type="entry name" value="FAD-bd_PCMH-like_sf"/>
</dbReference>
<name>A0A7H4PKM8_9ENTR</name>
<dbReference type="InterPro" id="IPR016169">
    <property type="entry name" value="FAD-bd_PCMH_sub2"/>
</dbReference>
<dbReference type="EC" id="1.17.1.5" evidence="3"/>
<sequence>MIGYGMLEDFNTEHGVVKSENFDTYLLPTIKDMPHIDIIAVENYDKAGPMGAKVIGEPVLELGAAALNNAVSFAINRPNRILPLTLEQVRLGYNLKKPERQSEQMLESGDKKQVHRLNTLSLSVPQTLKEALTLMAEKGAMPIAGGTDVLVQARMLSGEVPLVNIAGLAELKEIFDVEGGISIGSGVCFTDLVKHPLIQQRYPLLVTACKTVGSLQLRNRATIGGNIVNAGPVRGLHAAAHYLRCGSRAAQRARNAPDAGQRICRGRLSHPS</sequence>
<reference evidence="3 4" key="1">
    <citation type="submission" date="2018-06" db="EMBL/GenBank/DDBJ databases">
        <authorList>
            <consortium name="Pathogen Informatics"/>
            <person name="Doyle S."/>
        </authorList>
    </citation>
    <scope>NUCLEOTIDE SEQUENCE [LARGE SCALE GENOMIC DNA]</scope>
    <source>
        <strain evidence="3 4">NCTC11685</strain>
    </source>
</reference>
<dbReference type="SUPFAM" id="SSF56003">
    <property type="entry name" value="Molybdenum cofactor-binding domain"/>
    <property type="match status" value="1"/>
</dbReference>
<dbReference type="InterPro" id="IPR016166">
    <property type="entry name" value="FAD-bd_PCMH"/>
</dbReference>
<gene>
    <name evidence="3" type="primary">ndhF</name>
    <name evidence="3" type="ORF">NCTC11685_06269</name>
</gene>
<evidence type="ECO:0000313" key="3">
    <source>
        <dbReference type="EMBL" id="STW78951.1"/>
    </source>
</evidence>
<dbReference type="InterPro" id="IPR016167">
    <property type="entry name" value="FAD-bd_PCMH_sub1"/>
</dbReference>
<dbReference type="InterPro" id="IPR002346">
    <property type="entry name" value="Mopterin_DH_FAD-bd"/>
</dbReference>
<dbReference type="GO" id="GO:0071949">
    <property type="term" value="F:FAD binding"/>
    <property type="evidence" value="ECO:0007669"/>
    <property type="project" value="InterPro"/>
</dbReference>
<evidence type="ECO:0000259" key="2">
    <source>
        <dbReference type="PROSITE" id="PS51387"/>
    </source>
</evidence>
<keyword evidence="1" id="KW-0285">Flavoprotein</keyword>
<dbReference type="InterPro" id="IPR037165">
    <property type="entry name" value="AldOxase/xan_DH_Mopterin-bd_sf"/>
</dbReference>
<dbReference type="SUPFAM" id="SSF56176">
    <property type="entry name" value="FAD-binding/transporter-associated domain-like"/>
    <property type="match status" value="1"/>
</dbReference>
<accession>A0A7H4PKM8</accession>
<dbReference type="InterPro" id="IPR051312">
    <property type="entry name" value="Diverse_Substr_Oxidored"/>
</dbReference>
<dbReference type="PROSITE" id="PS51387">
    <property type="entry name" value="FAD_PCMH"/>
    <property type="match status" value="1"/>
</dbReference>
<dbReference type="Gene3D" id="3.30.365.10">
    <property type="entry name" value="Aldehyde oxidase/xanthine dehydrogenase, molybdopterin binding domain"/>
    <property type="match status" value="1"/>
</dbReference>